<dbReference type="OrthoDB" id="4802432at2759"/>
<organism evidence="2 3">
    <name type="scientific">Colletotrichum gloeosporioides (strain Cg-14)</name>
    <name type="common">Anthracnose fungus</name>
    <name type="synonym">Glomerella cingulata</name>
    <dbReference type="NCBI Taxonomy" id="1237896"/>
    <lineage>
        <taxon>Eukaryota</taxon>
        <taxon>Fungi</taxon>
        <taxon>Dikarya</taxon>
        <taxon>Ascomycota</taxon>
        <taxon>Pezizomycotina</taxon>
        <taxon>Sordariomycetes</taxon>
        <taxon>Hypocreomycetidae</taxon>
        <taxon>Glomerellales</taxon>
        <taxon>Glomerellaceae</taxon>
        <taxon>Colletotrichum</taxon>
        <taxon>Colletotrichum gloeosporioides species complex</taxon>
    </lineage>
</organism>
<comment type="caution">
    <text evidence="2">The sequence shown here is derived from an EMBL/GenBank/DDBJ whole genome shotgun (WGS) entry which is preliminary data.</text>
</comment>
<dbReference type="EMBL" id="AMYD01000827">
    <property type="protein sequence ID" value="EQB55951.1"/>
    <property type="molecule type" value="Genomic_DNA"/>
</dbReference>
<dbReference type="HOGENOM" id="CLU_1578388_0_0_1"/>
<dbReference type="Pfam" id="PF20183">
    <property type="entry name" value="DUF6546"/>
    <property type="match status" value="1"/>
</dbReference>
<gene>
    <name evidence="2" type="ORF">CGLO_04066</name>
</gene>
<evidence type="ECO:0000259" key="1">
    <source>
        <dbReference type="Pfam" id="PF20183"/>
    </source>
</evidence>
<proteinExistence type="predicted"/>
<accession>T0LWA6</accession>
<evidence type="ECO:0000313" key="3">
    <source>
        <dbReference type="Proteomes" id="UP000015530"/>
    </source>
</evidence>
<protein>
    <recommendedName>
        <fullName evidence="1">DUF6546 domain-containing protein</fullName>
    </recommendedName>
</protein>
<sequence length="169" mass="19174">MTASKDLESLAASFIVDAEDFPYPFRPRDDLDPADQRAGIQDSWHCLETLALTSQTLSARHSRSKVNDLLHAAANAARRMPKLRVLEICEHYLAKYVVVRVCPSGSQFMGRDDKKHSGDRFHYRDMVQVEEMGLNGAHFPASVLRSLWLKDLALHRVSLRQLEIMGDEP</sequence>
<reference evidence="3" key="1">
    <citation type="journal article" date="2013" name="Mol. Plant Microbe Interact.">
        <title>Global aspects of pacC regulation of pathogenicity genes in Colletotrichum gloeosporioides as revealed by transcriptome analysis.</title>
        <authorList>
            <person name="Alkan N."/>
            <person name="Meng X."/>
            <person name="Friedlander G."/>
            <person name="Reuveni E."/>
            <person name="Sukno S."/>
            <person name="Sherman A."/>
            <person name="Thon M."/>
            <person name="Fluhr R."/>
            <person name="Prusky D."/>
        </authorList>
    </citation>
    <scope>NUCLEOTIDE SEQUENCE [LARGE SCALE GENOMIC DNA]</scope>
    <source>
        <strain evidence="3">Cg-14</strain>
    </source>
</reference>
<name>T0LWA6_COLGC</name>
<dbReference type="AlphaFoldDB" id="T0LWA6"/>
<dbReference type="InterPro" id="IPR046676">
    <property type="entry name" value="DUF6546"/>
</dbReference>
<evidence type="ECO:0000313" key="2">
    <source>
        <dbReference type="EMBL" id="EQB55951.1"/>
    </source>
</evidence>
<dbReference type="Proteomes" id="UP000015530">
    <property type="component" value="Unassembled WGS sequence"/>
</dbReference>
<feature type="domain" description="DUF6546" evidence="1">
    <location>
        <begin position="2"/>
        <end position="88"/>
    </location>
</feature>